<keyword evidence="10 13" id="KW-0511">Multifunctional enzyme</keyword>
<feature type="active site" evidence="13">
    <location>
        <position position="289"/>
    </location>
</feature>
<evidence type="ECO:0000256" key="2">
    <source>
        <dbReference type="ARBA" id="ARBA00008642"/>
    </source>
</evidence>
<dbReference type="InterPro" id="IPR013751">
    <property type="entry name" value="ACP_syn_III_N"/>
</dbReference>
<evidence type="ECO:0000256" key="3">
    <source>
        <dbReference type="ARBA" id="ARBA00012333"/>
    </source>
</evidence>
<organism evidence="16 17">
    <name type="scientific">Pelagicoccus albus</name>
    <dbReference type="NCBI Taxonomy" id="415222"/>
    <lineage>
        <taxon>Bacteria</taxon>
        <taxon>Pseudomonadati</taxon>
        <taxon>Verrucomicrobiota</taxon>
        <taxon>Opitutia</taxon>
        <taxon>Puniceicoccales</taxon>
        <taxon>Pelagicoccaceae</taxon>
        <taxon>Pelagicoccus</taxon>
    </lineage>
</organism>
<evidence type="ECO:0000256" key="8">
    <source>
        <dbReference type="ARBA" id="ARBA00023098"/>
    </source>
</evidence>
<proteinExistence type="inferred from homology"/>
<evidence type="ECO:0000256" key="11">
    <source>
        <dbReference type="ARBA" id="ARBA00023315"/>
    </source>
</evidence>
<evidence type="ECO:0000256" key="5">
    <source>
        <dbReference type="ARBA" id="ARBA00022516"/>
    </source>
</evidence>
<keyword evidence="9 13" id="KW-0275">Fatty acid biosynthesis</keyword>
<sequence length="332" mass="35684">MSTAPRSVIIKGTGSYTPQKALTNNDLSKFVDTSDEWIFTRTGIRERRIAGEGETSSSMGAEAGKRAIEDAGLTPEEIDLVIVGTMTPDMPFPSTACLVQDKIGIRNAMSFDVEAACSGFVYIMEIACGLLQTGRYKNALIIGSETLSPVLDWTDRTTCVLFGDGAGAAVLSHAEEGDESGILDFIIGSDGSKADMLHQPGGGCAIPATVESLETRQHFLKMRGQEVFKQAVRVMGQAASEILEQNGIKPDQLKCVIPHQANIRIIESISSRLHIPIERFFLNLDKYGNTSAASIPIALDEAARAGRLEAGDYILIVAFGAGLTWGATLLRW</sequence>
<dbReference type="Gene3D" id="3.40.47.10">
    <property type="match status" value="1"/>
</dbReference>
<evidence type="ECO:0000259" key="15">
    <source>
        <dbReference type="Pfam" id="PF08545"/>
    </source>
</evidence>
<evidence type="ECO:0000313" key="17">
    <source>
        <dbReference type="Proteomes" id="UP000526501"/>
    </source>
</evidence>
<feature type="region of interest" description="ACP-binding" evidence="13">
    <location>
        <begin position="260"/>
        <end position="264"/>
    </location>
</feature>
<dbReference type="GO" id="GO:0006633">
    <property type="term" value="P:fatty acid biosynthetic process"/>
    <property type="evidence" value="ECO:0007669"/>
    <property type="project" value="UniProtKB-UniRule"/>
</dbReference>
<keyword evidence="7 13" id="KW-0276">Fatty acid metabolism</keyword>
<dbReference type="UniPathway" id="UPA00094"/>
<keyword evidence="8 13" id="KW-0443">Lipid metabolism</keyword>
<dbReference type="GO" id="GO:0005737">
    <property type="term" value="C:cytoplasm"/>
    <property type="evidence" value="ECO:0007669"/>
    <property type="project" value="UniProtKB-SubCell"/>
</dbReference>
<reference evidence="16 17" key="1">
    <citation type="submission" date="2020-07" db="EMBL/GenBank/DDBJ databases">
        <authorList>
            <person name="Feng X."/>
        </authorList>
    </citation>
    <scope>NUCLEOTIDE SEQUENCE [LARGE SCALE GENOMIC DNA]</scope>
    <source>
        <strain evidence="16 17">JCM23202</strain>
    </source>
</reference>
<dbReference type="Proteomes" id="UP000526501">
    <property type="component" value="Unassembled WGS sequence"/>
</dbReference>
<keyword evidence="11 13" id="KW-0012">Acyltransferase</keyword>
<dbReference type="AlphaFoldDB" id="A0A7X1B8I7"/>
<gene>
    <name evidence="13" type="primary">fabH</name>
    <name evidence="16" type="ORF">H5P27_16535</name>
</gene>
<evidence type="ECO:0000313" key="16">
    <source>
        <dbReference type="EMBL" id="MBC2607662.1"/>
    </source>
</evidence>
<evidence type="ECO:0000256" key="12">
    <source>
        <dbReference type="ARBA" id="ARBA00051096"/>
    </source>
</evidence>
<evidence type="ECO:0000256" key="13">
    <source>
        <dbReference type="HAMAP-Rule" id="MF_01815"/>
    </source>
</evidence>
<dbReference type="EC" id="2.3.1.180" evidence="3 13"/>
<evidence type="ECO:0000256" key="9">
    <source>
        <dbReference type="ARBA" id="ARBA00023160"/>
    </source>
</evidence>
<keyword evidence="4 13" id="KW-0963">Cytoplasm</keyword>
<comment type="similarity">
    <text evidence="2 13">Belongs to the thiolase-like superfamily. FabH family.</text>
</comment>
<dbReference type="InterPro" id="IPR016039">
    <property type="entry name" value="Thiolase-like"/>
</dbReference>
<dbReference type="PANTHER" id="PTHR34069">
    <property type="entry name" value="3-OXOACYL-[ACYL-CARRIER-PROTEIN] SYNTHASE 3"/>
    <property type="match status" value="1"/>
</dbReference>
<keyword evidence="6 13" id="KW-0808">Transferase</keyword>
<feature type="active site" evidence="13">
    <location>
        <position position="117"/>
    </location>
</feature>
<evidence type="ECO:0000256" key="4">
    <source>
        <dbReference type="ARBA" id="ARBA00022490"/>
    </source>
</evidence>
<dbReference type="SUPFAM" id="SSF53901">
    <property type="entry name" value="Thiolase-like"/>
    <property type="match status" value="1"/>
</dbReference>
<dbReference type="RefSeq" id="WP_185661533.1">
    <property type="nucleotide sequence ID" value="NZ_CAWPOO010000013.1"/>
</dbReference>
<feature type="active site" evidence="13">
    <location>
        <position position="259"/>
    </location>
</feature>
<feature type="domain" description="Beta-ketoacyl-[acyl-carrier-protein] synthase III N-terminal" evidence="15">
    <location>
        <begin position="111"/>
        <end position="191"/>
    </location>
</feature>
<comment type="function">
    <text evidence="13">Catalyzes the condensation reaction of fatty acid synthesis by the addition to an acyl acceptor of two carbons from malonyl-ACP. Catalyzes the first condensation reaction which initiates fatty acid synthesis and may therefore play a role in governing the total rate of fatty acid production. Possesses both acetoacetyl-ACP synthase and acetyl transacylase activities. Its substrate specificity determines the biosynthesis of branched-chain and/or straight-chain of fatty acids.</text>
</comment>
<dbReference type="Pfam" id="PF08545">
    <property type="entry name" value="ACP_syn_III"/>
    <property type="match status" value="1"/>
</dbReference>
<dbReference type="InterPro" id="IPR004655">
    <property type="entry name" value="FabH"/>
</dbReference>
<comment type="subunit">
    <text evidence="13">Homodimer.</text>
</comment>
<dbReference type="HAMAP" id="MF_01815">
    <property type="entry name" value="FabH"/>
    <property type="match status" value="1"/>
</dbReference>
<dbReference type="NCBIfam" id="TIGR00747">
    <property type="entry name" value="fabH"/>
    <property type="match status" value="1"/>
</dbReference>
<evidence type="ECO:0000256" key="7">
    <source>
        <dbReference type="ARBA" id="ARBA00022832"/>
    </source>
</evidence>
<protein>
    <recommendedName>
        <fullName evidence="3 13">Beta-ketoacyl-[acyl-carrier-protein] synthase III</fullName>
        <shortName evidence="13">Beta-ketoacyl-ACP synthase III</shortName>
        <shortName evidence="13">KAS III</shortName>
        <ecNumber evidence="3 13">2.3.1.180</ecNumber>
    </recommendedName>
    <alternativeName>
        <fullName evidence="13">3-oxoacyl-[acyl-carrier-protein] synthase 3</fullName>
    </alternativeName>
    <alternativeName>
        <fullName evidence="13">3-oxoacyl-[acyl-carrier-protein] synthase III</fullName>
    </alternativeName>
</protein>
<comment type="caution">
    <text evidence="16">The sequence shown here is derived from an EMBL/GenBank/DDBJ whole genome shotgun (WGS) entry which is preliminary data.</text>
</comment>
<feature type="domain" description="Beta-ketoacyl-[acyl-carrier-protein] synthase III C-terminal" evidence="14">
    <location>
        <begin position="243"/>
        <end position="332"/>
    </location>
</feature>
<evidence type="ECO:0000256" key="10">
    <source>
        <dbReference type="ARBA" id="ARBA00023268"/>
    </source>
</evidence>
<keyword evidence="17" id="KW-1185">Reference proteome</keyword>
<comment type="catalytic activity">
    <reaction evidence="12">
        <text>malonyl-[ACP] + acetyl-CoA + H(+) = 3-oxobutanoyl-[ACP] + CO2 + CoA</text>
        <dbReference type="Rhea" id="RHEA:12080"/>
        <dbReference type="Rhea" id="RHEA-COMP:9623"/>
        <dbReference type="Rhea" id="RHEA-COMP:9625"/>
        <dbReference type="ChEBI" id="CHEBI:15378"/>
        <dbReference type="ChEBI" id="CHEBI:16526"/>
        <dbReference type="ChEBI" id="CHEBI:57287"/>
        <dbReference type="ChEBI" id="CHEBI:57288"/>
        <dbReference type="ChEBI" id="CHEBI:78449"/>
        <dbReference type="ChEBI" id="CHEBI:78450"/>
        <dbReference type="EC" id="2.3.1.180"/>
    </reaction>
    <physiologicalReaction direction="left-to-right" evidence="12">
        <dbReference type="Rhea" id="RHEA:12081"/>
    </physiologicalReaction>
</comment>
<dbReference type="Pfam" id="PF08541">
    <property type="entry name" value="ACP_syn_III_C"/>
    <property type="match status" value="1"/>
</dbReference>
<dbReference type="NCBIfam" id="NF006829">
    <property type="entry name" value="PRK09352.1"/>
    <property type="match status" value="1"/>
</dbReference>
<comment type="subcellular location">
    <subcellularLocation>
        <location evidence="13">Cytoplasm</location>
    </subcellularLocation>
</comment>
<dbReference type="EMBL" id="JACHVC010000013">
    <property type="protein sequence ID" value="MBC2607662.1"/>
    <property type="molecule type" value="Genomic_DNA"/>
</dbReference>
<dbReference type="CDD" id="cd00830">
    <property type="entry name" value="KAS_III"/>
    <property type="match status" value="1"/>
</dbReference>
<keyword evidence="5 13" id="KW-0444">Lipid biosynthesis</keyword>
<dbReference type="GO" id="GO:0033818">
    <property type="term" value="F:beta-ketoacyl-acyl-carrier-protein synthase III activity"/>
    <property type="evidence" value="ECO:0007669"/>
    <property type="project" value="UniProtKB-UniRule"/>
</dbReference>
<dbReference type="InterPro" id="IPR013747">
    <property type="entry name" value="ACP_syn_III_C"/>
</dbReference>
<comment type="domain">
    <text evidence="13">The last Arg residue of the ACP-binding site is essential for the weak association between ACP/AcpP and FabH.</text>
</comment>
<comment type="pathway">
    <text evidence="1 13">Lipid metabolism; fatty acid biosynthesis.</text>
</comment>
<evidence type="ECO:0000256" key="6">
    <source>
        <dbReference type="ARBA" id="ARBA00022679"/>
    </source>
</evidence>
<evidence type="ECO:0000256" key="1">
    <source>
        <dbReference type="ARBA" id="ARBA00005194"/>
    </source>
</evidence>
<name>A0A7X1B8I7_9BACT</name>
<accession>A0A7X1B8I7</accession>
<dbReference type="GO" id="GO:0044550">
    <property type="term" value="P:secondary metabolite biosynthetic process"/>
    <property type="evidence" value="ECO:0007669"/>
    <property type="project" value="TreeGrafter"/>
</dbReference>
<dbReference type="FunFam" id="3.40.47.10:FF:000004">
    <property type="entry name" value="3-oxoacyl-[acyl-carrier-protein] synthase 3"/>
    <property type="match status" value="1"/>
</dbReference>
<evidence type="ECO:0000259" key="14">
    <source>
        <dbReference type="Pfam" id="PF08541"/>
    </source>
</evidence>
<dbReference type="PANTHER" id="PTHR34069:SF2">
    <property type="entry name" value="BETA-KETOACYL-[ACYL-CARRIER-PROTEIN] SYNTHASE III"/>
    <property type="match status" value="1"/>
</dbReference>
<dbReference type="GO" id="GO:0004315">
    <property type="term" value="F:3-oxoacyl-[acyl-carrier-protein] synthase activity"/>
    <property type="evidence" value="ECO:0007669"/>
    <property type="project" value="InterPro"/>
</dbReference>